<evidence type="ECO:0000313" key="1">
    <source>
        <dbReference type="EMBL" id="POZ57765.1"/>
    </source>
</evidence>
<dbReference type="AlphaFoldDB" id="A0A2S5D3W3"/>
<comment type="caution">
    <text evidence="1">The sequence shown here is derived from an EMBL/GenBank/DDBJ whole genome shotgun (WGS) entry which is preliminary data.</text>
</comment>
<evidence type="ECO:0000313" key="2">
    <source>
        <dbReference type="Proteomes" id="UP000237319"/>
    </source>
</evidence>
<proteinExistence type="predicted"/>
<name>A0A2S5D3W3_LYSSH</name>
<dbReference type="NCBIfam" id="TIGR02888">
    <property type="entry name" value="spore_YlmC_YmxH"/>
    <property type="match status" value="1"/>
</dbReference>
<sequence>MCSSKLACNNASCSLNKKDTGMSGIDLLGGIQMRFSMLQQKEVIEAGNGRFLGFVVDAEVSKETGYVTAFMIAEPRKYLGFFRGEESIRKVHMKDVLVVGKDVILVKALS</sequence>
<dbReference type="EMBL" id="PGLV01000001">
    <property type="protein sequence ID" value="POZ57765.1"/>
    <property type="molecule type" value="Genomic_DNA"/>
</dbReference>
<dbReference type="Proteomes" id="UP000237319">
    <property type="component" value="Unassembled WGS sequence"/>
</dbReference>
<evidence type="ECO:0008006" key="3">
    <source>
        <dbReference type="Google" id="ProtNLM"/>
    </source>
</evidence>
<reference evidence="1 2" key="1">
    <citation type="submission" date="2017-11" db="EMBL/GenBank/DDBJ databases">
        <title>Genome sequence of Lysinibacillus sphaericus, a lignin-degrading bacteria isolated from municipal solid waste soil.</title>
        <authorList>
            <person name="Persinoti G.F."/>
            <person name="Paixao D.A."/>
            <person name="Bugg T.D."/>
            <person name="Squina F.M."/>
        </authorList>
    </citation>
    <scope>NUCLEOTIDE SEQUENCE [LARGE SCALE GENOMIC DNA]</scope>
    <source>
        <strain evidence="1 2">A1</strain>
    </source>
</reference>
<dbReference type="InterPro" id="IPR011033">
    <property type="entry name" value="PRC_barrel-like_sf"/>
</dbReference>
<dbReference type="PANTHER" id="PTHR40061:SF1">
    <property type="entry name" value="SPORULATION PROTEIN YLMC-RELATED"/>
    <property type="match status" value="1"/>
</dbReference>
<organism evidence="1 2">
    <name type="scientific">Lysinibacillus sphaericus</name>
    <name type="common">Bacillus sphaericus</name>
    <dbReference type="NCBI Taxonomy" id="1421"/>
    <lineage>
        <taxon>Bacteria</taxon>
        <taxon>Bacillati</taxon>
        <taxon>Bacillota</taxon>
        <taxon>Bacilli</taxon>
        <taxon>Bacillales</taxon>
        <taxon>Bacillaceae</taxon>
        <taxon>Lysinibacillus</taxon>
    </lineage>
</organism>
<keyword evidence="2" id="KW-1185">Reference proteome</keyword>
<protein>
    <recommendedName>
        <fullName evidence="3">Sporulation protein</fullName>
    </recommendedName>
</protein>
<dbReference type="InterPro" id="IPR014238">
    <property type="entry name" value="Spore_YlmC/YmxH"/>
</dbReference>
<dbReference type="Gene3D" id="2.30.30.240">
    <property type="entry name" value="PRC-barrel domain"/>
    <property type="match status" value="1"/>
</dbReference>
<accession>A0A2S5D3W3</accession>
<gene>
    <name evidence="1" type="ORF">LYSIN_02549</name>
</gene>
<dbReference type="SUPFAM" id="SSF50346">
    <property type="entry name" value="PRC-barrel domain"/>
    <property type="match status" value="1"/>
</dbReference>
<dbReference type="PANTHER" id="PTHR40061">
    <property type="entry name" value="SPORULATION PROTEIN YLMC-RELATED"/>
    <property type="match status" value="1"/>
</dbReference>